<keyword evidence="11" id="KW-1185">Reference proteome</keyword>
<dbReference type="PROSITE" id="PS00237">
    <property type="entry name" value="G_PROTEIN_RECEP_F1_1"/>
    <property type="match status" value="1"/>
</dbReference>
<evidence type="ECO:0000256" key="3">
    <source>
        <dbReference type="ARBA" id="ARBA00022692"/>
    </source>
</evidence>
<feature type="domain" description="G-protein coupled receptors family 1 profile" evidence="10">
    <location>
        <begin position="43"/>
        <end position="140"/>
    </location>
</feature>
<comment type="similarity">
    <text evidence="8">Belongs to the G-protein coupled receptor 1 family.</text>
</comment>
<gene>
    <name evidence="12" type="primary">LOC102037242</name>
</gene>
<evidence type="ECO:0000256" key="7">
    <source>
        <dbReference type="ARBA" id="ARBA00023224"/>
    </source>
</evidence>
<keyword evidence="2" id="KW-0716">Sensory transduction</keyword>
<dbReference type="GO" id="GO:0004930">
    <property type="term" value="F:G protein-coupled receptor activity"/>
    <property type="evidence" value="ECO:0007669"/>
    <property type="project" value="UniProtKB-KW"/>
</dbReference>
<accession>A0A8N5F5U1</accession>
<keyword evidence="5 9" id="KW-1133">Transmembrane helix</keyword>
<evidence type="ECO:0000313" key="11">
    <source>
        <dbReference type="Proteomes" id="UP000504602"/>
    </source>
</evidence>
<dbReference type="Gene3D" id="1.20.1070.10">
    <property type="entry name" value="Rhodopsin 7-helix transmembrane proteins"/>
    <property type="match status" value="1"/>
</dbReference>
<dbReference type="PANTHER" id="PTHR26450:SF32">
    <property type="entry name" value="OLFACTORY RECEPTOR 52B6"/>
    <property type="match status" value="1"/>
</dbReference>
<reference evidence="12" key="1">
    <citation type="submission" date="2025-08" db="UniProtKB">
        <authorList>
            <consortium name="RefSeq"/>
        </authorList>
    </citation>
    <scope>IDENTIFICATION</scope>
</reference>
<feature type="transmembrane region" description="Helical" evidence="9">
    <location>
        <begin position="62"/>
        <end position="91"/>
    </location>
</feature>
<dbReference type="InterPro" id="IPR000276">
    <property type="entry name" value="GPCR_Rhodpsn"/>
</dbReference>
<evidence type="ECO:0000259" key="10">
    <source>
        <dbReference type="PROSITE" id="PS50262"/>
    </source>
</evidence>
<keyword evidence="8" id="KW-0297">G-protein coupled receptor</keyword>
<dbReference type="PRINTS" id="PR00237">
    <property type="entry name" value="GPCRRHODOPSN"/>
</dbReference>
<evidence type="ECO:0000256" key="1">
    <source>
        <dbReference type="ARBA" id="ARBA00004141"/>
    </source>
</evidence>
<organism evidence="11 12">
    <name type="scientific">Geospiza fortis</name>
    <name type="common">Medium ground-finch</name>
    <dbReference type="NCBI Taxonomy" id="48883"/>
    <lineage>
        <taxon>Eukaryota</taxon>
        <taxon>Metazoa</taxon>
        <taxon>Chordata</taxon>
        <taxon>Craniata</taxon>
        <taxon>Vertebrata</taxon>
        <taxon>Euteleostomi</taxon>
        <taxon>Archelosauria</taxon>
        <taxon>Archosauria</taxon>
        <taxon>Dinosauria</taxon>
        <taxon>Saurischia</taxon>
        <taxon>Theropoda</taxon>
        <taxon>Coelurosauria</taxon>
        <taxon>Aves</taxon>
        <taxon>Neognathae</taxon>
        <taxon>Neoaves</taxon>
        <taxon>Telluraves</taxon>
        <taxon>Australaves</taxon>
        <taxon>Passeriformes</taxon>
        <taxon>Thraupidae</taxon>
        <taxon>Geospiza</taxon>
    </lineage>
</organism>
<evidence type="ECO:0000256" key="8">
    <source>
        <dbReference type="RuleBase" id="RU000688"/>
    </source>
</evidence>
<evidence type="ECO:0000256" key="6">
    <source>
        <dbReference type="ARBA" id="ARBA00023136"/>
    </source>
</evidence>
<protein>
    <submittedName>
        <fullName evidence="12">Olfactory receptor 52H1-like</fullName>
    </submittedName>
</protein>
<comment type="subcellular location">
    <subcellularLocation>
        <location evidence="1">Membrane</location>
        <topology evidence="1">Multi-pass membrane protein</topology>
    </subcellularLocation>
</comment>
<keyword evidence="6 9" id="KW-0472">Membrane</keyword>
<evidence type="ECO:0000313" key="12">
    <source>
        <dbReference type="RefSeq" id="XP_030921210.1"/>
    </source>
</evidence>
<dbReference type="InterPro" id="IPR050402">
    <property type="entry name" value="OR51/52/56-like"/>
</dbReference>
<dbReference type="InterPro" id="IPR000725">
    <property type="entry name" value="Olfact_rcpt"/>
</dbReference>
<dbReference type="Proteomes" id="UP000504602">
    <property type="component" value="Unplaced"/>
</dbReference>
<dbReference type="PANTHER" id="PTHR26450">
    <property type="entry name" value="OLFACTORY RECEPTOR 56B1-RELATED"/>
    <property type="match status" value="1"/>
</dbReference>
<dbReference type="OrthoDB" id="5969463at2759"/>
<keyword evidence="3 8" id="KW-0812">Transmembrane</keyword>
<dbReference type="Pfam" id="PF13853">
    <property type="entry name" value="7tm_4"/>
    <property type="match status" value="1"/>
</dbReference>
<dbReference type="RefSeq" id="XP_030921210.1">
    <property type="nucleotide sequence ID" value="XM_031065350.1"/>
</dbReference>
<dbReference type="AlphaFoldDB" id="A0A8N5F5U1"/>
<dbReference type="SUPFAM" id="SSF81321">
    <property type="entry name" value="Family A G protein-coupled receptor-like"/>
    <property type="match status" value="1"/>
</dbReference>
<evidence type="ECO:0000256" key="5">
    <source>
        <dbReference type="ARBA" id="ARBA00022989"/>
    </source>
</evidence>
<sequence length="238" mass="26183">MYELNESSFDPITFVLTGIPGMEESHIWISVPFCLMYLTAVLSNLLLLFLIATDRSLHEPMYLFLAMLALSDLLLSTTTVPKMLAIFWFGAREISFDACVTQMFFTHFSFIVESSVLLAMAFDRYVAVCAPLRYGALLTPSAIAKAASSASSRQFCLWCSGSPFWRLPSSHSNAGAGRSDPVSPALHTCSSHLCVPLLFSVPDAFTVPTQRFGHRVPPRHSLCCQCSPQALTLLSLCP</sequence>
<dbReference type="PROSITE" id="PS50262">
    <property type="entry name" value="G_PROTEIN_RECEP_F1_2"/>
    <property type="match status" value="1"/>
</dbReference>
<dbReference type="InterPro" id="IPR017452">
    <property type="entry name" value="GPCR_Rhodpsn_7TM"/>
</dbReference>
<name>A0A8N5F5U1_GEOFO</name>
<evidence type="ECO:0000256" key="4">
    <source>
        <dbReference type="ARBA" id="ARBA00022725"/>
    </source>
</evidence>
<keyword evidence="8" id="KW-0675">Receptor</keyword>
<dbReference type="GeneID" id="102037242"/>
<keyword evidence="7 8" id="KW-0807">Transducer</keyword>
<feature type="transmembrane region" description="Helical" evidence="9">
    <location>
        <begin position="27"/>
        <end position="50"/>
    </location>
</feature>
<evidence type="ECO:0000256" key="9">
    <source>
        <dbReference type="SAM" id="Phobius"/>
    </source>
</evidence>
<proteinExistence type="inferred from homology"/>
<dbReference type="GO" id="GO:0005886">
    <property type="term" value="C:plasma membrane"/>
    <property type="evidence" value="ECO:0007669"/>
    <property type="project" value="TreeGrafter"/>
</dbReference>
<dbReference type="GO" id="GO:0004984">
    <property type="term" value="F:olfactory receptor activity"/>
    <property type="evidence" value="ECO:0007669"/>
    <property type="project" value="InterPro"/>
</dbReference>
<evidence type="ECO:0000256" key="2">
    <source>
        <dbReference type="ARBA" id="ARBA00022606"/>
    </source>
</evidence>
<keyword evidence="4" id="KW-0552">Olfaction</keyword>